<sequence length="324" mass="35613">MATSNYINKVAIVGAGGNSGKFMTEALLKTGKHTVTAITRADSKSKLPEGVISKVVDYEKRESVVEALKGQDALVITLGAFALSNEVKLIEAADQAGVPWILPNEWSSYPGAHEFIKDMFYYPMKSASREALGKLKTSSYIGVSTGFWYEWSLPMPPAFGFDITNRSVMFFDEGEVKASVSTWPQIGRAVAALLSLPVQAEEGKGDGFLENLKNKDVYINSFTISQKDMLESLLRVTDTKPEDWTITKESAQGRLAEGLKEMQEGKHSGFAKKLYTRVFFPDGFGDFERNKGTLNGVLGLPKEDLDEATKVAVERAGLPRWTAE</sequence>
<dbReference type="RefSeq" id="XP_040734528.1">
    <property type="nucleotide sequence ID" value="XM_040878565.1"/>
</dbReference>
<evidence type="ECO:0000256" key="2">
    <source>
        <dbReference type="ARBA" id="ARBA00022857"/>
    </source>
</evidence>
<dbReference type="EMBL" id="MIKG01000011">
    <property type="protein sequence ID" value="RAO70012.1"/>
    <property type="molecule type" value="Genomic_DNA"/>
</dbReference>
<accession>A0A364L2H4</accession>
<dbReference type="Gene3D" id="3.40.50.720">
    <property type="entry name" value="NAD(P)-binding Rossmann-like Domain"/>
    <property type="match status" value="1"/>
</dbReference>
<organism evidence="5 6">
    <name type="scientific">Talaromyces amestolkiae</name>
    <dbReference type="NCBI Taxonomy" id="1196081"/>
    <lineage>
        <taxon>Eukaryota</taxon>
        <taxon>Fungi</taxon>
        <taxon>Dikarya</taxon>
        <taxon>Ascomycota</taxon>
        <taxon>Pezizomycotina</taxon>
        <taxon>Eurotiomycetes</taxon>
        <taxon>Eurotiomycetidae</taxon>
        <taxon>Eurotiales</taxon>
        <taxon>Trichocomaceae</taxon>
        <taxon>Talaromyces</taxon>
        <taxon>Talaromyces sect. Talaromyces</taxon>
    </lineage>
</organism>
<dbReference type="InterPro" id="IPR051609">
    <property type="entry name" value="NmrA/Isoflavone_reductase-like"/>
</dbReference>
<dbReference type="STRING" id="1196081.A0A364L2H4"/>
<evidence type="ECO:0000256" key="3">
    <source>
        <dbReference type="ARBA" id="ARBA00023002"/>
    </source>
</evidence>
<dbReference type="Pfam" id="PF13460">
    <property type="entry name" value="NAD_binding_10"/>
    <property type="match status" value="1"/>
</dbReference>
<feature type="domain" description="NAD(P)-binding" evidence="4">
    <location>
        <begin position="14"/>
        <end position="102"/>
    </location>
</feature>
<comment type="similarity">
    <text evidence="1">Belongs to the NmrA-type oxidoreductase family. Isoflavone reductase subfamily.</text>
</comment>
<dbReference type="OrthoDB" id="9974981at2759"/>
<dbReference type="InterPro" id="IPR045312">
    <property type="entry name" value="PCBER-like"/>
</dbReference>
<dbReference type="GeneID" id="63795240"/>
<evidence type="ECO:0000313" key="5">
    <source>
        <dbReference type="EMBL" id="RAO70012.1"/>
    </source>
</evidence>
<reference evidence="5 6" key="1">
    <citation type="journal article" date="2017" name="Biotechnol. Biofuels">
        <title>Differential beta-glucosidase expression as a function of carbon source availability in Talaromyces amestolkiae: a genomic and proteomic approach.</title>
        <authorList>
            <person name="de Eugenio L.I."/>
            <person name="Mendez-Liter J.A."/>
            <person name="Nieto-Dominguez M."/>
            <person name="Alonso L."/>
            <person name="Gil-Munoz J."/>
            <person name="Barriuso J."/>
            <person name="Prieto A."/>
            <person name="Martinez M.J."/>
        </authorList>
    </citation>
    <scope>NUCLEOTIDE SEQUENCE [LARGE SCALE GENOMIC DNA]</scope>
    <source>
        <strain evidence="5 6">CIB</strain>
    </source>
</reference>
<dbReference type="InterPro" id="IPR016040">
    <property type="entry name" value="NAD(P)-bd_dom"/>
</dbReference>
<dbReference type="AlphaFoldDB" id="A0A364L2H4"/>
<protein>
    <recommendedName>
        <fullName evidence="4">NAD(P)-binding domain-containing protein</fullName>
    </recommendedName>
</protein>
<dbReference type="Proteomes" id="UP000249363">
    <property type="component" value="Unassembled WGS sequence"/>
</dbReference>
<comment type="caution">
    <text evidence="5">The sequence shown here is derived from an EMBL/GenBank/DDBJ whole genome shotgun (WGS) entry which is preliminary data.</text>
</comment>
<evidence type="ECO:0000313" key="6">
    <source>
        <dbReference type="Proteomes" id="UP000249363"/>
    </source>
</evidence>
<evidence type="ECO:0000256" key="1">
    <source>
        <dbReference type="ARBA" id="ARBA00005725"/>
    </source>
</evidence>
<keyword evidence="6" id="KW-1185">Reference proteome</keyword>
<dbReference type="Gene3D" id="3.90.25.10">
    <property type="entry name" value="UDP-galactose 4-epimerase, domain 1"/>
    <property type="match status" value="1"/>
</dbReference>
<dbReference type="InterPro" id="IPR036291">
    <property type="entry name" value="NAD(P)-bd_dom_sf"/>
</dbReference>
<name>A0A364L2H4_TALAM</name>
<dbReference type="SUPFAM" id="SSF51735">
    <property type="entry name" value="NAD(P)-binding Rossmann-fold domains"/>
    <property type="match status" value="1"/>
</dbReference>
<dbReference type="PANTHER" id="PTHR47706:SF7">
    <property type="entry name" value="CIPA-LIKE, PUTATIVE (AFU_ORTHOLOGUE AFUA_1G01630)-RELATED"/>
    <property type="match status" value="1"/>
</dbReference>
<keyword evidence="3" id="KW-0560">Oxidoreductase</keyword>
<dbReference type="CDD" id="cd05259">
    <property type="entry name" value="PCBER_SDR_a"/>
    <property type="match status" value="1"/>
</dbReference>
<gene>
    <name evidence="5" type="ORF">BHQ10_006024</name>
</gene>
<keyword evidence="2" id="KW-0521">NADP</keyword>
<dbReference type="PANTHER" id="PTHR47706">
    <property type="entry name" value="NMRA-LIKE FAMILY PROTEIN"/>
    <property type="match status" value="1"/>
</dbReference>
<dbReference type="GO" id="GO:0016491">
    <property type="term" value="F:oxidoreductase activity"/>
    <property type="evidence" value="ECO:0007669"/>
    <property type="project" value="UniProtKB-KW"/>
</dbReference>
<proteinExistence type="inferred from homology"/>
<evidence type="ECO:0000259" key="4">
    <source>
        <dbReference type="Pfam" id="PF13460"/>
    </source>
</evidence>